<sequence>MALIILLVLIILAIADVNSSNEISSNSYSACPENEKQALLVFKEGLIDDANRLASWDPHHHPDCCTWFGVVCGNMTGHILSLNLSLPPLDDTVDIDSYLMSMLKGKINPCLSNLKHLRYLDLSNNAFEGLLPYQLGNLSISGSFQLVATGNTRLPSLEELHLSNYHLQLGRPLLNVNLSTLAVLDLSYNFFTNQMNLGWVSKLNSLVVLNLAGSDFHGPIPNFLRNMTSLRHLDLSYNNFKSSIPEWLYRFSSLQVLSLSANELQGDISSAIFNISTLNEIDLSWNDLEGKLPRAVGNLCNLRSIVLSSVRLNQDISHIFEILSVVNFGQLTDQLEHFKNLKELSSNDNSIFGPIPTSLGKLANLEKVEIYNNLLEGVVSGKHFANHTKLRYFEGWDNSLVLRANPYRVPPFQLRLLGLRSWHIGPSFPFFNNFSGPLPQISMGSNPSMIDLSNNYFLGPLFHFLCFQLNATIGTRVLSLANNLLSGKIPDCWIKWQSLQVLRLDGNRFTGKIPSSMGTLSELQSLHLHNKLHGEIPLSLKNCRELDLTNLIILILRSNKFGGSIPDHLCALNSLHIFDLADNNFFGSIPRCISNFTAMVRGSGSWGNAILYAAIAGPLSESASVVMKGQLLEYDSTLNLVKVLDFSRNKFSGKIPHEVTSLQGLQSLNLSQNHLSGKIPENIGGMKSLESLDLSQNQLSGSVPESMSSMTFLSHLNLSSNNFTGRIPTSSQLQSFNESCYAGNHLCGSPLKDCKGSGNEHGVRNGGRGIGEGQEVNWFYVSMPLGFVSGFWCVLGPLVISRQWRIMYFRFLEQMWWKVCDFVAKIK</sequence>
<dbReference type="Pfam" id="PF23598">
    <property type="entry name" value="LRR_14"/>
    <property type="match status" value="1"/>
</dbReference>
<dbReference type="SUPFAM" id="SSF52058">
    <property type="entry name" value="L domain-like"/>
    <property type="match status" value="2"/>
</dbReference>
<dbReference type="FunFam" id="3.80.10.10:FF:000213">
    <property type="entry name" value="Tyrosine-sulfated glycopeptide receptor 1"/>
    <property type="match status" value="1"/>
</dbReference>
<comment type="subcellular location">
    <subcellularLocation>
        <location evidence="1">Cell membrane</location>
        <topology evidence="1">Single-pass type I membrane protein</topology>
    </subcellularLocation>
</comment>
<evidence type="ECO:0000259" key="14">
    <source>
        <dbReference type="Pfam" id="PF08263"/>
    </source>
</evidence>
<evidence type="ECO:0000313" key="17">
    <source>
        <dbReference type="Proteomes" id="UP000032304"/>
    </source>
</evidence>
<gene>
    <name evidence="16" type="ORF">B456_011G143600</name>
</gene>
<evidence type="ECO:0000256" key="2">
    <source>
        <dbReference type="ARBA" id="ARBA00009592"/>
    </source>
</evidence>
<dbReference type="Proteomes" id="UP000032304">
    <property type="component" value="Chromosome 11"/>
</dbReference>
<proteinExistence type="inferred from homology"/>
<dbReference type="STRING" id="29730.A0A0D2UT29"/>
<dbReference type="eggNOG" id="KOG0619">
    <property type="taxonomic scope" value="Eukaryota"/>
</dbReference>
<dbReference type="InterPro" id="IPR001611">
    <property type="entry name" value="Leu-rich_rpt"/>
</dbReference>
<dbReference type="GO" id="GO:0005886">
    <property type="term" value="C:plasma membrane"/>
    <property type="evidence" value="ECO:0007669"/>
    <property type="project" value="UniProtKB-SubCell"/>
</dbReference>
<evidence type="ECO:0000256" key="4">
    <source>
        <dbReference type="ARBA" id="ARBA00022614"/>
    </source>
</evidence>
<evidence type="ECO:0000256" key="3">
    <source>
        <dbReference type="ARBA" id="ARBA00022475"/>
    </source>
</evidence>
<feature type="chain" id="PRO_5002253728" evidence="13">
    <location>
        <begin position="20"/>
        <end position="827"/>
    </location>
</feature>
<organism evidence="16 17">
    <name type="scientific">Gossypium raimondii</name>
    <name type="common">Peruvian cotton</name>
    <name type="synonym">Gossypium klotzschianum subsp. raimondii</name>
    <dbReference type="NCBI Taxonomy" id="29730"/>
    <lineage>
        <taxon>Eukaryota</taxon>
        <taxon>Viridiplantae</taxon>
        <taxon>Streptophyta</taxon>
        <taxon>Embryophyta</taxon>
        <taxon>Tracheophyta</taxon>
        <taxon>Spermatophyta</taxon>
        <taxon>Magnoliopsida</taxon>
        <taxon>eudicotyledons</taxon>
        <taxon>Gunneridae</taxon>
        <taxon>Pentapetalae</taxon>
        <taxon>rosids</taxon>
        <taxon>malvids</taxon>
        <taxon>Malvales</taxon>
        <taxon>Malvaceae</taxon>
        <taxon>Malvoideae</taxon>
        <taxon>Gossypium</taxon>
    </lineage>
</organism>
<keyword evidence="7" id="KW-0677">Repeat</keyword>
<evidence type="ECO:0000256" key="7">
    <source>
        <dbReference type="ARBA" id="ARBA00022737"/>
    </source>
</evidence>
<dbReference type="Pfam" id="PF13855">
    <property type="entry name" value="LRR_8"/>
    <property type="match status" value="1"/>
</dbReference>
<keyword evidence="8 12" id="KW-1133">Transmembrane helix</keyword>
<dbReference type="PRINTS" id="PR00019">
    <property type="entry name" value="LEURICHRPT"/>
</dbReference>
<feature type="domain" description="Leucine-rich repeat-containing N-terminal plant-type" evidence="14">
    <location>
        <begin position="33"/>
        <end position="72"/>
    </location>
</feature>
<keyword evidence="9 12" id="KW-0472">Membrane</keyword>
<keyword evidence="17" id="KW-1185">Reference proteome</keyword>
<evidence type="ECO:0000256" key="1">
    <source>
        <dbReference type="ARBA" id="ARBA00004251"/>
    </source>
</evidence>
<dbReference type="PANTHER" id="PTHR48063">
    <property type="entry name" value="LRR RECEPTOR-LIKE KINASE"/>
    <property type="match status" value="1"/>
</dbReference>
<evidence type="ECO:0000256" key="9">
    <source>
        <dbReference type="ARBA" id="ARBA00023136"/>
    </source>
</evidence>
<dbReference type="Pfam" id="PF08263">
    <property type="entry name" value="LRRNT_2"/>
    <property type="match status" value="1"/>
</dbReference>
<evidence type="ECO:0000256" key="8">
    <source>
        <dbReference type="ARBA" id="ARBA00022989"/>
    </source>
</evidence>
<evidence type="ECO:0000256" key="11">
    <source>
        <dbReference type="ARBA" id="ARBA00023180"/>
    </source>
</evidence>
<feature type="signal peptide" evidence="13">
    <location>
        <begin position="1"/>
        <end position="19"/>
    </location>
</feature>
<feature type="domain" description="Disease resistance R13L4/SHOC-2-like LRR" evidence="15">
    <location>
        <begin position="187"/>
        <end position="396"/>
    </location>
</feature>
<evidence type="ECO:0000256" key="12">
    <source>
        <dbReference type="SAM" id="Phobius"/>
    </source>
</evidence>
<dbReference type="InterPro" id="IPR013210">
    <property type="entry name" value="LRR_N_plant-typ"/>
</dbReference>
<dbReference type="EMBL" id="CM001750">
    <property type="protein sequence ID" value="KJB71829.1"/>
    <property type="molecule type" value="Genomic_DNA"/>
</dbReference>
<dbReference type="Gramene" id="KJB71829">
    <property type="protein sequence ID" value="KJB71829"/>
    <property type="gene ID" value="B456_011G143600"/>
</dbReference>
<name>A0A0D2UT29_GOSRA</name>
<evidence type="ECO:0000256" key="5">
    <source>
        <dbReference type="ARBA" id="ARBA00022692"/>
    </source>
</evidence>
<keyword evidence="5 12" id="KW-0812">Transmembrane</keyword>
<dbReference type="InterPro" id="IPR055414">
    <property type="entry name" value="LRR_R13L4/SHOC2-like"/>
</dbReference>
<evidence type="ECO:0000256" key="10">
    <source>
        <dbReference type="ARBA" id="ARBA00023170"/>
    </source>
</evidence>
<dbReference type="OMA" id="RDISHIF"/>
<evidence type="ECO:0000259" key="15">
    <source>
        <dbReference type="Pfam" id="PF23598"/>
    </source>
</evidence>
<evidence type="ECO:0000256" key="13">
    <source>
        <dbReference type="SAM" id="SignalP"/>
    </source>
</evidence>
<feature type="transmembrane region" description="Helical" evidence="12">
    <location>
        <begin position="778"/>
        <end position="800"/>
    </location>
</feature>
<accession>A0A0D2UT29</accession>
<dbReference type="InterPro" id="IPR003591">
    <property type="entry name" value="Leu-rich_rpt_typical-subtyp"/>
</dbReference>
<keyword evidence="11" id="KW-0325">Glycoprotein</keyword>
<keyword evidence="6 13" id="KW-0732">Signal</keyword>
<reference evidence="16 17" key="1">
    <citation type="journal article" date="2012" name="Nature">
        <title>Repeated polyploidization of Gossypium genomes and the evolution of spinnable cotton fibres.</title>
        <authorList>
            <person name="Paterson A.H."/>
            <person name="Wendel J.F."/>
            <person name="Gundlach H."/>
            <person name="Guo H."/>
            <person name="Jenkins J."/>
            <person name="Jin D."/>
            <person name="Llewellyn D."/>
            <person name="Showmaker K.C."/>
            <person name="Shu S."/>
            <person name="Udall J."/>
            <person name="Yoo M.J."/>
            <person name="Byers R."/>
            <person name="Chen W."/>
            <person name="Doron-Faigenboim A."/>
            <person name="Duke M.V."/>
            <person name="Gong L."/>
            <person name="Grimwood J."/>
            <person name="Grover C."/>
            <person name="Grupp K."/>
            <person name="Hu G."/>
            <person name="Lee T.H."/>
            <person name="Li J."/>
            <person name="Lin L."/>
            <person name="Liu T."/>
            <person name="Marler B.S."/>
            <person name="Page J.T."/>
            <person name="Roberts A.W."/>
            <person name="Romanel E."/>
            <person name="Sanders W.S."/>
            <person name="Szadkowski E."/>
            <person name="Tan X."/>
            <person name="Tang H."/>
            <person name="Xu C."/>
            <person name="Wang J."/>
            <person name="Wang Z."/>
            <person name="Zhang D."/>
            <person name="Zhang L."/>
            <person name="Ashrafi H."/>
            <person name="Bedon F."/>
            <person name="Bowers J.E."/>
            <person name="Brubaker C.L."/>
            <person name="Chee P.W."/>
            <person name="Das S."/>
            <person name="Gingle A.R."/>
            <person name="Haigler C.H."/>
            <person name="Harker D."/>
            <person name="Hoffmann L.V."/>
            <person name="Hovav R."/>
            <person name="Jones D.C."/>
            <person name="Lemke C."/>
            <person name="Mansoor S."/>
            <person name="ur Rahman M."/>
            <person name="Rainville L.N."/>
            <person name="Rambani A."/>
            <person name="Reddy U.K."/>
            <person name="Rong J.K."/>
            <person name="Saranga Y."/>
            <person name="Scheffler B.E."/>
            <person name="Scheffler J.A."/>
            <person name="Stelly D.M."/>
            <person name="Triplett B.A."/>
            <person name="Van Deynze A."/>
            <person name="Vaslin M.F."/>
            <person name="Waghmare V.N."/>
            <person name="Walford S.A."/>
            <person name="Wright R.J."/>
            <person name="Zaki E.A."/>
            <person name="Zhang T."/>
            <person name="Dennis E.S."/>
            <person name="Mayer K.F."/>
            <person name="Peterson D.G."/>
            <person name="Rokhsar D.S."/>
            <person name="Wang X."/>
            <person name="Schmutz J."/>
        </authorList>
    </citation>
    <scope>NUCLEOTIDE SEQUENCE [LARGE SCALE GENOMIC DNA]</scope>
</reference>
<evidence type="ECO:0000313" key="16">
    <source>
        <dbReference type="EMBL" id="KJB71829.1"/>
    </source>
</evidence>
<dbReference type="Gene3D" id="3.80.10.10">
    <property type="entry name" value="Ribonuclease Inhibitor"/>
    <property type="match status" value="3"/>
</dbReference>
<keyword evidence="4" id="KW-0433">Leucine-rich repeat</keyword>
<dbReference type="InterPro" id="IPR032675">
    <property type="entry name" value="LRR_dom_sf"/>
</dbReference>
<dbReference type="SMART" id="SM00369">
    <property type="entry name" value="LRR_TYP"/>
    <property type="match status" value="5"/>
</dbReference>
<evidence type="ECO:0000256" key="6">
    <source>
        <dbReference type="ARBA" id="ARBA00022729"/>
    </source>
</evidence>
<keyword evidence="3" id="KW-1003">Cell membrane</keyword>
<dbReference type="Pfam" id="PF00560">
    <property type="entry name" value="LRR_1"/>
    <property type="match status" value="5"/>
</dbReference>
<dbReference type="FunFam" id="3.80.10.10:FF:000041">
    <property type="entry name" value="LRR receptor-like serine/threonine-protein kinase ERECTA"/>
    <property type="match status" value="1"/>
</dbReference>
<keyword evidence="10" id="KW-0675">Receptor</keyword>
<dbReference type="AlphaFoldDB" id="A0A0D2UT29"/>
<comment type="similarity">
    <text evidence="2">Belongs to the RLP family.</text>
</comment>
<dbReference type="InterPro" id="IPR046956">
    <property type="entry name" value="RLP23-like"/>
</dbReference>
<protein>
    <submittedName>
        <fullName evidence="16">Uncharacterized protein</fullName>
    </submittedName>
</protein>
<dbReference type="PANTHER" id="PTHR48063:SF98">
    <property type="entry name" value="LRR RECEPTOR-LIKE SERINE_THREONINE-PROTEIN KINASE FLS2"/>
    <property type="match status" value="1"/>
</dbReference>